<name>A0A7J7KR82_BUGNE</name>
<dbReference type="Proteomes" id="UP000593567">
    <property type="component" value="Unassembled WGS sequence"/>
</dbReference>
<evidence type="ECO:0000313" key="6">
    <source>
        <dbReference type="Proteomes" id="UP000593567"/>
    </source>
</evidence>
<reference evidence="5" key="1">
    <citation type="submission" date="2020-06" db="EMBL/GenBank/DDBJ databases">
        <title>Draft genome of Bugula neritina, a colonial animal packing powerful symbionts and potential medicines.</title>
        <authorList>
            <person name="Rayko M."/>
        </authorList>
    </citation>
    <scope>NUCLEOTIDE SEQUENCE [LARGE SCALE GENOMIC DNA]</scope>
    <source>
        <strain evidence="5">Kwan_BN1</strain>
    </source>
</reference>
<dbReference type="GO" id="GO:0005634">
    <property type="term" value="C:nucleus"/>
    <property type="evidence" value="ECO:0007669"/>
    <property type="project" value="UniProtKB-SubCell"/>
</dbReference>
<evidence type="ECO:0000256" key="1">
    <source>
        <dbReference type="ARBA" id="ARBA00004123"/>
    </source>
</evidence>
<dbReference type="GO" id="GO:0006355">
    <property type="term" value="P:regulation of DNA-templated transcription"/>
    <property type="evidence" value="ECO:0007669"/>
    <property type="project" value="TreeGrafter"/>
</dbReference>
<keyword evidence="3" id="KW-0539">Nucleus</keyword>
<dbReference type="InterPro" id="IPR005172">
    <property type="entry name" value="CRC"/>
</dbReference>
<dbReference type="AlphaFoldDB" id="A0A7J7KR82"/>
<proteinExistence type="inferred from homology"/>
<feature type="domain" description="CRC" evidence="4">
    <location>
        <begin position="76"/>
        <end position="188"/>
    </location>
</feature>
<dbReference type="PROSITE" id="PS51634">
    <property type="entry name" value="CRC"/>
    <property type="match status" value="1"/>
</dbReference>
<organism evidence="5 6">
    <name type="scientific">Bugula neritina</name>
    <name type="common">Brown bryozoan</name>
    <name type="synonym">Sertularia neritina</name>
    <dbReference type="NCBI Taxonomy" id="10212"/>
    <lineage>
        <taxon>Eukaryota</taxon>
        <taxon>Metazoa</taxon>
        <taxon>Spiralia</taxon>
        <taxon>Lophotrochozoa</taxon>
        <taxon>Bryozoa</taxon>
        <taxon>Gymnolaemata</taxon>
        <taxon>Cheilostomatida</taxon>
        <taxon>Flustrina</taxon>
        <taxon>Buguloidea</taxon>
        <taxon>Bugulidae</taxon>
        <taxon>Bugula</taxon>
    </lineage>
</organism>
<evidence type="ECO:0000259" key="4">
    <source>
        <dbReference type="PROSITE" id="PS51634"/>
    </source>
</evidence>
<dbReference type="Pfam" id="PF03638">
    <property type="entry name" value="TCR"/>
    <property type="match status" value="2"/>
</dbReference>
<dbReference type="PANTHER" id="PTHR12446">
    <property type="entry name" value="TESMIN/TSO1-RELATED"/>
    <property type="match status" value="1"/>
</dbReference>
<keyword evidence="6" id="KW-1185">Reference proteome</keyword>
<comment type="caution">
    <text evidence="5">The sequence shown here is derived from an EMBL/GenBank/DDBJ whole genome shotgun (WGS) entry which is preliminary data.</text>
</comment>
<gene>
    <name evidence="5" type="ORF">EB796_001011</name>
</gene>
<dbReference type="PANTHER" id="PTHR12446:SF34">
    <property type="entry name" value="PROTEIN LIN-54 HOMOLOG"/>
    <property type="match status" value="1"/>
</dbReference>
<evidence type="ECO:0000313" key="5">
    <source>
        <dbReference type="EMBL" id="KAF6040682.1"/>
    </source>
</evidence>
<protein>
    <submittedName>
        <fullName evidence="5">LIN54</fullName>
    </submittedName>
</protein>
<comment type="similarity">
    <text evidence="2">Belongs to the lin-54 family.</text>
</comment>
<dbReference type="EMBL" id="VXIV02000115">
    <property type="protein sequence ID" value="KAF6040682.1"/>
    <property type="molecule type" value="Genomic_DNA"/>
</dbReference>
<evidence type="ECO:0000256" key="3">
    <source>
        <dbReference type="ARBA" id="ARBA00023242"/>
    </source>
</evidence>
<accession>A0A7J7KR82</accession>
<dbReference type="InterPro" id="IPR033467">
    <property type="entry name" value="Tesmin/TSO1-like_CXC"/>
</dbReference>
<comment type="subcellular location">
    <subcellularLocation>
        <location evidence="1">Nucleus</location>
    </subcellularLocation>
</comment>
<dbReference type="SMART" id="SM01114">
    <property type="entry name" value="CXC"/>
    <property type="match status" value="2"/>
</dbReference>
<dbReference type="OrthoDB" id="6283463at2759"/>
<dbReference type="InterPro" id="IPR028307">
    <property type="entry name" value="Lin-54_fam"/>
</dbReference>
<evidence type="ECO:0000256" key="2">
    <source>
        <dbReference type="ARBA" id="ARBA00007267"/>
    </source>
</evidence>
<sequence length="286" mass="31613">MLTLLPSNQTVMQRAPVVKQVYPGITQQQQQLQQHILHTTDAGHHESAILEPALSNFPPAGHIATTTQAAPDTSKLKKPCNCTKSQCLKLYCDCFANGEFCSNCNCQNCFNNLEHEDERQKAVKQCLERNPQAFHPKIGKGAKADARRHQKGCNCKRSGCLKNYCECYEAKIPCGSICKCVGCKNSEGVDGHRSLMSLADAADLRHSQLNTASSKSLYEQKSRTPLSLSPHHFLKKCTIEAIANCLILQCKEAETAKCNDSTTEKVILEEFGRCLSELIHVSSSMK</sequence>